<dbReference type="STRING" id="544712.C6H5Y2"/>
<proteinExistence type="predicted"/>
<evidence type="ECO:0000256" key="1">
    <source>
        <dbReference type="SAM" id="MobiDB-lite"/>
    </source>
</evidence>
<dbReference type="EMBL" id="GG692420">
    <property type="protein sequence ID" value="EER43803.1"/>
    <property type="molecule type" value="Genomic_DNA"/>
</dbReference>
<dbReference type="InterPro" id="IPR009057">
    <property type="entry name" value="Homeodomain-like_sf"/>
</dbReference>
<dbReference type="OMA" id="VQWTCES"/>
<sequence>MEAPKLSSATTQTRTQTHRRRLNREERKDILVLRRLGYTYQAIAEHLHVSHRAVQYTCESNTCDPKKRPGRNSKLSTKQVDDIEAFLAASKENRKMSYKKIIEVLGLDVKQDCLRRALQKRGYTRQATSMPNFRSSKRSDLVSFVGLPGLGDM</sequence>
<gene>
    <name evidence="2" type="ORF">HCDG_01833</name>
</gene>
<reference evidence="3" key="1">
    <citation type="submission" date="2009-05" db="EMBL/GenBank/DDBJ databases">
        <title>The genome sequence of Ajellomyces capsulatus strain H143.</title>
        <authorList>
            <person name="Champion M."/>
            <person name="Cuomo C.A."/>
            <person name="Ma L.-J."/>
            <person name="Henn M.R."/>
            <person name="Sil A."/>
            <person name="Goldman B."/>
            <person name="Young S.K."/>
            <person name="Kodira C.D."/>
            <person name="Zeng Q."/>
            <person name="Koehrsen M."/>
            <person name="Alvarado L."/>
            <person name="Berlin A.M."/>
            <person name="Borenstein D."/>
            <person name="Chen Z."/>
            <person name="Engels R."/>
            <person name="Freedman E."/>
            <person name="Gellesch M."/>
            <person name="Goldberg J."/>
            <person name="Griggs A."/>
            <person name="Gujja S."/>
            <person name="Heiman D.I."/>
            <person name="Hepburn T.A."/>
            <person name="Howarth C."/>
            <person name="Jen D."/>
            <person name="Larson L."/>
            <person name="Lewis B."/>
            <person name="Mehta T."/>
            <person name="Park D."/>
            <person name="Pearson M."/>
            <person name="Roberts A."/>
            <person name="Saif S."/>
            <person name="Shea T.D."/>
            <person name="Shenoy N."/>
            <person name="Sisk P."/>
            <person name="Stolte C."/>
            <person name="Sykes S."/>
            <person name="Walk T."/>
            <person name="White J."/>
            <person name="Yandava C."/>
            <person name="Klein B."/>
            <person name="McEwen J.G."/>
            <person name="Puccia R."/>
            <person name="Goldman G.H."/>
            <person name="Felipe M.S."/>
            <person name="Nino-Vega G."/>
            <person name="San-Blas G."/>
            <person name="Taylor J.W."/>
            <person name="Mendoza L."/>
            <person name="Galagan J.E."/>
            <person name="Nusbaum C."/>
            <person name="Birren B.W."/>
        </authorList>
    </citation>
    <scope>NUCLEOTIDE SEQUENCE [LARGE SCALE GENOMIC DNA]</scope>
    <source>
        <strain evidence="3">H143</strain>
    </source>
</reference>
<protein>
    <recommendedName>
        <fullName evidence="4">Transposase IS30-like HTH domain-containing protein</fullName>
    </recommendedName>
</protein>
<accession>C6H5Y2</accession>
<dbReference type="OrthoDB" id="4890185at2759"/>
<dbReference type="VEuPathDB" id="FungiDB:HCDG_01833"/>
<organism evidence="2 3">
    <name type="scientific">Ajellomyces capsulatus (strain H143)</name>
    <name type="common">Darling's disease fungus</name>
    <name type="synonym">Histoplasma capsulatum</name>
    <dbReference type="NCBI Taxonomy" id="544712"/>
    <lineage>
        <taxon>Eukaryota</taxon>
        <taxon>Fungi</taxon>
        <taxon>Dikarya</taxon>
        <taxon>Ascomycota</taxon>
        <taxon>Pezizomycotina</taxon>
        <taxon>Eurotiomycetes</taxon>
        <taxon>Eurotiomycetidae</taxon>
        <taxon>Onygenales</taxon>
        <taxon>Ajellomycetaceae</taxon>
        <taxon>Histoplasma</taxon>
    </lineage>
</organism>
<dbReference type="SUPFAM" id="SSF46689">
    <property type="entry name" value="Homeodomain-like"/>
    <property type="match status" value="1"/>
</dbReference>
<dbReference type="eggNOG" id="ENOG502SEY1">
    <property type="taxonomic scope" value="Eukaryota"/>
</dbReference>
<dbReference type="Gene3D" id="1.10.10.60">
    <property type="entry name" value="Homeodomain-like"/>
    <property type="match status" value="1"/>
</dbReference>
<evidence type="ECO:0000313" key="3">
    <source>
        <dbReference type="Proteomes" id="UP000002624"/>
    </source>
</evidence>
<feature type="region of interest" description="Disordered" evidence="1">
    <location>
        <begin position="1"/>
        <end position="23"/>
    </location>
</feature>
<name>C6H5Y2_AJECH</name>
<dbReference type="HOGENOM" id="CLU_1712744_0_0_1"/>
<evidence type="ECO:0008006" key="4">
    <source>
        <dbReference type="Google" id="ProtNLM"/>
    </source>
</evidence>
<evidence type="ECO:0000313" key="2">
    <source>
        <dbReference type="EMBL" id="EER43803.1"/>
    </source>
</evidence>
<dbReference type="Proteomes" id="UP000002624">
    <property type="component" value="Unassembled WGS sequence"/>
</dbReference>
<dbReference type="AlphaFoldDB" id="C6H5Y2"/>